<evidence type="ECO:0000256" key="3">
    <source>
        <dbReference type="ARBA" id="ARBA00022692"/>
    </source>
</evidence>
<dbReference type="Gene3D" id="1.20.1250.20">
    <property type="entry name" value="MFS general substrate transporter like domains"/>
    <property type="match status" value="1"/>
</dbReference>
<dbReference type="AlphaFoldDB" id="A0A2H1W595"/>
<proteinExistence type="predicted"/>
<dbReference type="FunFam" id="1.20.1250.20:FF:000792">
    <property type="entry name" value="Synaptic vesicle amine transporter, putative"/>
    <property type="match status" value="1"/>
</dbReference>
<dbReference type="GO" id="GO:0043195">
    <property type="term" value="C:terminal bouton"/>
    <property type="evidence" value="ECO:0007669"/>
    <property type="project" value="TreeGrafter"/>
</dbReference>
<evidence type="ECO:0000256" key="1">
    <source>
        <dbReference type="ARBA" id="ARBA00004141"/>
    </source>
</evidence>
<keyword evidence="5 6" id="KW-0472">Membrane</keyword>
<feature type="domain" description="Major facilitator superfamily (MFS) profile" evidence="7">
    <location>
        <begin position="1"/>
        <end position="253"/>
    </location>
</feature>
<reference evidence="8" key="1">
    <citation type="submission" date="2016-07" db="EMBL/GenBank/DDBJ databases">
        <authorList>
            <person name="Bretaudeau A."/>
        </authorList>
    </citation>
    <scope>NUCLEOTIDE SEQUENCE</scope>
    <source>
        <strain evidence="8">Rice</strain>
        <tissue evidence="8">Whole body</tissue>
    </source>
</reference>
<dbReference type="InterPro" id="IPR011701">
    <property type="entry name" value="MFS"/>
</dbReference>
<evidence type="ECO:0000256" key="6">
    <source>
        <dbReference type="SAM" id="Phobius"/>
    </source>
</evidence>
<keyword evidence="3 6" id="KW-0812">Transmembrane</keyword>
<sequence length="253" mass="27440">MSLGRAGLQCSGVFMVVSTVDPGAQELQRYGRLWRACPKKKWNETIRACGRLLLVVNLTAQREERHQELIHETVAVGVMFASKALVQLLANPFVGPLTHKIGYSVPMFTGFILMFLSTLIFAFGRSYSVLFIARALQGIGSSCSSVSGMGMLAERYPDDKERGNAMGIALGGLALGVLIGPPFGGLMYEFVGKTAPFLMLSALALGDGLLQLMILQPGVVRQESEPPSLKALVSDPYILIAAGLYIQHKFHCY</sequence>
<dbReference type="EMBL" id="ODYU01006398">
    <property type="protein sequence ID" value="SOQ48207.1"/>
    <property type="molecule type" value="Genomic_DNA"/>
</dbReference>
<comment type="subcellular location">
    <subcellularLocation>
        <location evidence="1">Membrane</location>
        <topology evidence="1">Multi-pass membrane protein</topology>
    </subcellularLocation>
</comment>
<evidence type="ECO:0000256" key="2">
    <source>
        <dbReference type="ARBA" id="ARBA00022448"/>
    </source>
</evidence>
<keyword evidence="2" id="KW-0813">Transport</keyword>
<dbReference type="SUPFAM" id="SSF103473">
    <property type="entry name" value="MFS general substrate transporter"/>
    <property type="match status" value="1"/>
</dbReference>
<feature type="transmembrane region" description="Helical" evidence="6">
    <location>
        <begin position="101"/>
        <end position="124"/>
    </location>
</feature>
<evidence type="ECO:0000256" key="5">
    <source>
        <dbReference type="ARBA" id="ARBA00023136"/>
    </source>
</evidence>
<dbReference type="PROSITE" id="PS50850">
    <property type="entry name" value="MFS"/>
    <property type="match status" value="1"/>
</dbReference>
<dbReference type="PANTHER" id="PTHR23506">
    <property type="entry name" value="GH10249P"/>
    <property type="match status" value="1"/>
</dbReference>
<feature type="transmembrane region" description="Helical" evidence="6">
    <location>
        <begin position="69"/>
        <end position="89"/>
    </location>
</feature>
<feature type="transmembrane region" description="Helical" evidence="6">
    <location>
        <begin position="165"/>
        <end position="183"/>
    </location>
</feature>
<dbReference type="Pfam" id="PF07690">
    <property type="entry name" value="MFS_1"/>
    <property type="match status" value="1"/>
</dbReference>
<keyword evidence="4 6" id="KW-1133">Transmembrane helix</keyword>
<organism evidence="8">
    <name type="scientific">Spodoptera frugiperda</name>
    <name type="common">Fall armyworm</name>
    <dbReference type="NCBI Taxonomy" id="7108"/>
    <lineage>
        <taxon>Eukaryota</taxon>
        <taxon>Metazoa</taxon>
        <taxon>Ecdysozoa</taxon>
        <taxon>Arthropoda</taxon>
        <taxon>Hexapoda</taxon>
        <taxon>Insecta</taxon>
        <taxon>Pterygota</taxon>
        <taxon>Neoptera</taxon>
        <taxon>Endopterygota</taxon>
        <taxon>Lepidoptera</taxon>
        <taxon>Glossata</taxon>
        <taxon>Ditrysia</taxon>
        <taxon>Noctuoidea</taxon>
        <taxon>Noctuidae</taxon>
        <taxon>Amphipyrinae</taxon>
        <taxon>Spodoptera</taxon>
    </lineage>
</organism>
<dbReference type="InterPro" id="IPR020846">
    <property type="entry name" value="MFS_dom"/>
</dbReference>
<accession>A0A2H1W595</accession>
<evidence type="ECO:0000259" key="7">
    <source>
        <dbReference type="PROSITE" id="PS50850"/>
    </source>
</evidence>
<dbReference type="GO" id="GO:0030672">
    <property type="term" value="C:synaptic vesicle membrane"/>
    <property type="evidence" value="ECO:0007669"/>
    <property type="project" value="TreeGrafter"/>
</dbReference>
<evidence type="ECO:0000313" key="8">
    <source>
        <dbReference type="EMBL" id="SOQ48207.1"/>
    </source>
</evidence>
<dbReference type="PANTHER" id="PTHR23506:SF23">
    <property type="entry name" value="GH10249P"/>
    <property type="match status" value="1"/>
</dbReference>
<gene>
    <name evidence="8" type="ORF">SFRICE_019862</name>
</gene>
<dbReference type="InterPro" id="IPR050930">
    <property type="entry name" value="MFS_Vesicular_Transporter"/>
</dbReference>
<protein>
    <submittedName>
        <fullName evidence="8">SFRICE_019862</fullName>
    </submittedName>
</protein>
<dbReference type="GO" id="GO:0015842">
    <property type="term" value="P:aminergic neurotransmitter loading into synaptic vesicle"/>
    <property type="evidence" value="ECO:0007669"/>
    <property type="project" value="TreeGrafter"/>
</dbReference>
<dbReference type="GO" id="GO:0005335">
    <property type="term" value="F:serotonin:sodium:chloride symporter activity"/>
    <property type="evidence" value="ECO:0007669"/>
    <property type="project" value="TreeGrafter"/>
</dbReference>
<evidence type="ECO:0000256" key="4">
    <source>
        <dbReference type="ARBA" id="ARBA00022989"/>
    </source>
</evidence>
<dbReference type="InterPro" id="IPR036259">
    <property type="entry name" value="MFS_trans_sf"/>
</dbReference>
<name>A0A2H1W595_SPOFR</name>